<comment type="similarity">
    <text evidence="1">Belongs to the Gfa family.</text>
</comment>
<keyword evidence="6" id="KW-1185">Reference proteome</keyword>
<accession>A0A2D2ATQ4</accession>
<evidence type="ECO:0000256" key="2">
    <source>
        <dbReference type="ARBA" id="ARBA00022723"/>
    </source>
</evidence>
<dbReference type="InterPro" id="IPR011057">
    <property type="entry name" value="Mss4-like_sf"/>
</dbReference>
<dbReference type="AlphaFoldDB" id="A0A2D2ATQ4"/>
<evidence type="ECO:0000256" key="1">
    <source>
        <dbReference type="ARBA" id="ARBA00005495"/>
    </source>
</evidence>
<dbReference type="PROSITE" id="PS51891">
    <property type="entry name" value="CENP_V_GFA"/>
    <property type="match status" value="1"/>
</dbReference>
<dbReference type="Pfam" id="PF04828">
    <property type="entry name" value="GFA"/>
    <property type="match status" value="1"/>
</dbReference>
<reference evidence="5 6" key="1">
    <citation type="submission" date="2017-10" db="EMBL/GenBank/DDBJ databases">
        <title>Genome sequence of Caulobacter mirabilis FWC38.</title>
        <authorList>
            <person name="Fiebig A."/>
            <person name="Crosson S."/>
        </authorList>
    </citation>
    <scope>NUCLEOTIDE SEQUENCE [LARGE SCALE GENOMIC DNA]</scope>
    <source>
        <strain evidence="5 6">FWC 38</strain>
    </source>
</reference>
<evidence type="ECO:0000313" key="6">
    <source>
        <dbReference type="Proteomes" id="UP000228945"/>
    </source>
</evidence>
<sequence>MSYQGSCHCGAVTFTVTAEPPADAVSCNCSHCRRKGLLLTFVPAAAFTLTSGEEALTEHLFNRHKIRHRFCSACGVQPFAEGETPDGAAIRAINLRTVPSIDLDALTLNKVDGASY</sequence>
<dbReference type="InterPro" id="IPR006913">
    <property type="entry name" value="CENP-V/GFA"/>
</dbReference>
<dbReference type="RefSeq" id="WP_099620637.1">
    <property type="nucleotide sequence ID" value="NZ_CP024201.1"/>
</dbReference>
<gene>
    <name evidence="5" type="ORF">CSW64_02600</name>
</gene>
<dbReference type="KEGG" id="cmb:CSW64_02600"/>
<keyword evidence="3" id="KW-0862">Zinc</keyword>
<proteinExistence type="inferred from homology"/>
<protein>
    <submittedName>
        <fullName evidence="5">Aldehyde-activating protein</fullName>
    </submittedName>
</protein>
<name>A0A2D2ATQ4_9CAUL</name>
<dbReference type="PANTHER" id="PTHR28620">
    <property type="entry name" value="CENTROMERE PROTEIN V"/>
    <property type="match status" value="1"/>
</dbReference>
<dbReference type="OrthoDB" id="9805575at2"/>
<organism evidence="5 6">
    <name type="scientific">Caulobacter mirabilis</name>
    <dbReference type="NCBI Taxonomy" id="69666"/>
    <lineage>
        <taxon>Bacteria</taxon>
        <taxon>Pseudomonadati</taxon>
        <taxon>Pseudomonadota</taxon>
        <taxon>Alphaproteobacteria</taxon>
        <taxon>Caulobacterales</taxon>
        <taxon>Caulobacteraceae</taxon>
        <taxon>Caulobacter</taxon>
    </lineage>
</organism>
<dbReference type="InterPro" id="IPR052355">
    <property type="entry name" value="CENP-V-like"/>
</dbReference>
<dbReference type="SUPFAM" id="SSF51316">
    <property type="entry name" value="Mss4-like"/>
    <property type="match status" value="1"/>
</dbReference>
<dbReference type="Gene3D" id="2.170.150.70">
    <property type="match status" value="1"/>
</dbReference>
<evidence type="ECO:0000259" key="4">
    <source>
        <dbReference type="PROSITE" id="PS51891"/>
    </source>
</evidence>
<keyword evidence="2" id="KW-0479">Metal-binding</keyword>
<dbReference type="PANTHER" id="PTHR28620:SF1">
    <property type="entry name" value="CENP-V_GFA DOMAIN-CONTAINING PROTEIN"/>
    <property type="match status" value="1"/>
</dbReference>
<evidence type="ECO:0000256" key="3">
    <source>
        <dbReference type="ARBA" id="ARBA00022833"/>
    </source>
</evidence>
<dbReference type="Proteomes" id="UP000228945">
    <property type="component" value="Chromosome"/>
</dbReference>
<evidence type="ECO:0000313" key="5">
    <source>
        <dbReference type="EMBL" id="ATQ41381.1"/>
    </source>
</evidence>
<dbReference type="GO" id="GO:0016846">
    <property type="term" value="F:carbon-sulfur lyase activity"/>
    <property type="evidence" value="ECO:0007669"/>
    <property type="project" value="InterPro"/>
</dbReference>
<dbReference type="GO" id="GO:0046872">
    <property type="term" value="F:metal ion binding"/>
    <property type="evidence" value="ECO:0007669"/>
    <property type="project" value="UniProtKB-KW"/>
</dbReference>
<dbReference type="EMBL" id="CP024201">
    <property type="protein sequence ID" value="ATQ41381.1"/>
    <property type="molecule type" value="Genomic_DNA"/>
</dbReference>
<feature type="domain" description="CENP-V/GFA" evidence="4">
    <location>
        <begin position="3"/>
        <end position="116"/>
    </location>
</feature>